<feature type="compositionally biased region" description="Low complexity" evidence="2">
    <location>
        <begin position="27"/>
        <end position="39"/>
    </location>
</feature>
<dbReference type="CDD" id="cd01004">
    <property type="entry name" value="PBP2_MidA_like"/>
    <property type="match status" value="1"/>
</dbReference>
<name>A0A852T0F5_9MICO</name>
<dbReference type="Proteomes" id="UP000589620">
    <property type="component" value="Unassembled WGS sequence"/>
</dbReference>
<dbReference type="SMART" id="SM00062">
    <property type="entry name" value="PBPb"/>
    <property type="match status" value="1"/>
</dbReference>
<gene>
    <name evidence="5" type="ORF">BJ963_001649</name>
</gene>
<dbReference type="PANTHER" id="PTHR35936">
    <property type="entry name" value="MEMBRANE-BOUND LYTIC MUREIN TRANSGLYCOSYLASE F"/>
    <property type="match status" value="1"/>
</dbReference>
<dbReference type="PROSITE" id="PS51257">
    <property type="entry name" value="PROKAR_LIPOPROTEIN"/>
    <property type="match status" value="1"/>
</dbReference>
<dbReference type="InterPro" id="IPR001638">
    <property type="entry name" value="Solute-binding_3/MltF_N"/>
</dbReference>
<keyword evidence="6" id="KW-1185">Reference proteome</keyword>
<protein>
    <submittedName>
        <fullName evidence="5">Polar amino acid transport system substrate-binding protein</fullName>
    </submittedName>
</protein>
<comment type="caution">
    <text evidence="5">The sequence shown here is derived from an EMBL/GenBank/DDBJ whole genome shotgun (WGS) entry which is preliminary data.</text>
</comment>
<dbReference type="Gene3D" id="3.40.190.10">
    <property type="entry name" value="Periplasmic binding protein-like II"/>
    <property type="match status" value="2"/>
</dbReference>
<dbReference type="SUPFAM" id="SSF53850">
    <property type="entry name" value="Periplasmic binding protein-like II"/>
    <property type="match status" value="1"/>
</dbReference>
<evidence type="ECO:0000256" key="3">
    <source>
        <dbReference type="SAM" id="SignalP"/>
    </source>
</evidence>
<organism evidence="5 6">
    <name type="scientific">Leifsonia soli</name>
    <dbReference type="NCBI Taxonomy" id="582665"/>
    <lineage>
        <taxon>Bacteria</taxon>
        <taxon>Bacillati</taxon>
        <taxon>Actinomycetota</taxon>
        <taxon>Actinomycetes</taxon>
        <taxon>Micrococcales</taxon>
        <taxon>Microbacteriaceae</taxon>
        <taxon>Leifsonia</taxon>
    </lineage>
</organism>
<dbReference type="AlphaFoldDB" id="A0A852T0F5"/>
<dbReference type="Pfam" id="PF00497">
    <property type="entry name" value="SBP_bac_3"/>
    <property type="match status" value="1"/>
</dbReference>
<evidence type="ECO:0000313" key="6">
    <source>
        <dbReference type="Proteomes" id="UP000589620"/>
    </source>
</evidence>
<feature type="signal peptide" evidence="3">
    <location>
        <begin position="1"/>
        <end position="19"/>
    </location>
</feature>
<dbReference type="EMBL" id="JACCBJ010000001">
    <property type="protein sequence ID" value="NYD74130.1"/>
    <property type="molecule type" value="Genomic_DNA"/>
</dbReference>
<feature type="chain" id="PRO_5038669264" evidence="3">
    <location>
        <begin position="20"/>
        <end position="299"/>
    </location>
</feature>
<sequence>MRIRTAVPIAAVAAVAALALSGCVDNSTPSGSSTSSSASDVKKDDTLAGQLPQKIKDAGKLVVGMDNTYPPNEYKDDNAQPVGWEVDLAKAIGDKLGVKTEFAIAKFDNIIPSVAGGKDDYGMSSFTDTTEREQQVDFVNYYSAGILWASQKGKNIDPDNACGLKVAVQSTTYEDTDEVPTKSKKCTDEGKPAIQALRYDTQDDATNAVILGKADALSADSPVTLYAISKSNGKLEAAGKTFDEAPYGLPVKKDSELTPVLQKAVQALIDDGTYKKILDKWGVADGAVEKAEVNAASKG</sequence>
<proteinExistence type="predicted"/>
<keyword evidence="1 3" id="KW-0732">Signal</keyword>
<feature type="region of interest" description="Disordered" evidence="2">
    <location>
        <begin position="25"/>
        <end position="49"/>
    </location>
</feature>
<feature type="domain" description="Solute-binding protein family 3/N-terminal" evidence="4">
    <location>
        <begin position="60"/>
        <end position="285"/>
    </location>
</feature>
<evidence type="ECO:0000313" key="5">
    <source>
        <dbReference type="EMBL" id="NYD74130.1"/>
    </source>
</evidence>
<reference evidence="5 6" key="1">
    <citation type="submission" date="2020-07" db="EMBL/GenBank/DDBJ databases">
        <title>Sequencing the genomes of 1000 actinobacteria strains.</title>
        <authorList>
            <person name="Klenk H.-P."/>
        </authorList>
    </citation>
    <scope>NUCLEOTIDE SEQUENCE [LARGE SCALE GENOMIC DNA]</scope>
    <source>
        <strain evidence="5 6">DSM 23871</strain>
    </source>
</reference>
<dbReference type="PANTHER" id="PTHR35936:SF17">
    <property type="entry name" value="ARGININE-BINDING EXTRACELLULAR PROTEIN ARTP"/>
    <property type="match status" value="1"/>
</dbReference>
<evidence type="ECO:0000256" key="1">
    <source>
        <dbReference type="ARBA" id="ARBA00022729"/>
    </source>
</evidence>
<dbReference type="RefSeq" id="WP_179455894.1">
    <property type="nucleotide sequence ID" value="NZ_BAAAPX010000001.1"/>
</dbReference>
<evidence type="ECO:0000256" key="2">
    <source>
        <dbReference type="SAM" id="MobiDB-lite"/>
    </source>
</evidence>
<evidence type="ECO:0000259" key="4">
    <source>
        <dbReference type="SMART" id="SM00062"/>
    </source>
</evidence>
<accession>A0A852T0F5</accession>